<keyword evidence="4" id="KW-0963">Cytoplasm</keyword>
<evidence type="ECO:0000256" key="3">
    <source>
        <dbReference type="ARBA" id="ARBA00023080"/>
    </source>
</evidence>
<accession>A0ABV2LU83</accession>
<evidence type="ECO:0000256" key="1">
    <source>
        <dbReference type="ARBA" id="ARBA00001968"/>
    </source>
</evidence>
<evidence type="ECO:0000313" key="5">
    <source>
        <dbReference type="EMBL" id="MET3731087.1"/>
    </source>
</evidence>
<dbReference type="Pfam" id="PF02545">
    <property type="entry name" value="Maf"/>
    <property type="match status" value="1"/>
</dbReference>
<organism evidence="5 6">
    <name type="scientific">Moheibacter stercoris</name>
    <dbReference type="NCBI Taxonomy" id="1628251"/>
    <lineage>
        <taxon>Bacteria</taxon>
        <taxon>Pseudomonadati</taxon>
        <taxon>Bacteroidota</taxon>
        <taxon>Flavobacteriia</taxon>
        <taxon>Flavobacteriales</taxon>
        <taxon>Weeksellaceae</taxon>
        <taxon>Moheibacter</taxon>
    </lineage>
</organism>
<dbReference type="PANTHER" id="PTHR43213:SF5">
    <property type="entry name" value="BIFUNCTIONAL DTTP_UTP PYROPHOSPHATASE_METHYLTRANSFERASE PROTEIN-RELATED"/>
    <property type="match status" value="1"/>
</dbReference>
<proteinExistence type="inferred from homology"/>
<reference evidence="5 6" key="1">
    <citation type="submission" date="2024-06" db="EMBL/GenBank/DDBJ databases">
        <title>Genomic Encyclopedia of Type Strains, Phase IV (KMG-IV): sequencing the most valuable type-strain genomes for metagenomic binning, comparative biology and taxonomic classification.</title>
        <authorList>
            <person name="Goeker M."/>
        </authorList>
    </citation>
    <scope>NUCLEOTIDE SEQUENCE [LARGE SCALE GENOMIC DNA]</scope>
    <source>
        <strain evidence="5 6">DSM 29388</strain>
    </source>
</reference>
<feature type="active site" description="Proton acceptor" evidence="4">
    <location>
        <position position="76"/>
    </location>
</feature>
<evidence type="ECO:0000256" key="4">
    <source>
        <dbReference type="HAMAP-Rule" id="MF_00528"/>
    </source>
</evidence>
<sequence length="194" mass="22404">MLNEIYQDCQFFLASKSPRRQELLKGLGIDFEIVSIDADESYPDHLVREEITEFISKTKSNAFRELDTNEILITADTLVWLNNEILGKPKDADDAFDMIQKLSDSTHEVFTSVTIKSVRNRITFSDTTEVTFAPIDEDETRYYIENFKPFDKAGSYGIQDWLGFAKITRIHGCYYNVMGLPLPKLYEVLNSNEF</sequence>
<comment type="caution">
    <text evidence="4">Lacks conserved residue(s) required for the propagation of feature annotation.</text>
</comment>
<dbReference type="CDD" id="cd00555">
    <property type="entry name" value="Maf"/>
    <property type="match status" value="1"/>
</dbReference>
<dbReference type="Proteomes" id="UP001549146">
    <property type="component" value="Unassembled WGS sequence"/>
</dbReference>
<protein>
    <recommendedName>
        <fullName evidence="4">dTTP/UTP pyrophosphatase</fullName>
        <shortName evidence="4">dTTPase/UTPase</shortName>
        <ecNumber evidence="4">3.6.1.9</ecNumber>
    </recommendedName>
    <alternativeName>
        <fullName evidence="4">Nucleoside triphosphate pyrophosphatase</fullName>
    </alternativeName>
    <alternativeName>
        <fullName evidence="4">Nucleotide pyrophosphatase</fullName>
        <shortName evidence="4">Nucleotide PPase</shortName>
    </alternativeName>
</protein>
<comment type="caution">
    <text evidence="5">The sequence shown here is derived from an EMBL/GenBank/DDBJ whole genome shotgun (WGS) entry which is preliminary data.</text>
</comment>
<dbReference type="NCBIfam" id="TIGR00172">
    <property type="entry name" value="maf"/>
    <property type="match status" value="1"/>
</dbReference>
<dbReference type="EMBL" id="JBEPMO010000002">
    <property type="protein sequence ID" value="MET3731087.1"/>
    <property type="molecule type" value="Genomic_DNA"/>
</dbReference>
<dbReference type="PIRSF" id="PIRSF006305">
    <property type="entry name" value="Maf"/>
    <property type="match status" value="1"/>
</dbReference>
<comment type="cofactor">
    <cofactor evidence="1 4">
        <name>a divalent metal cation</name>
        <dbReference type="ChEBI" id="CHEBI:60240"/>
    </cofactor>
</comment>
<dbReference type="Gene3D" id="3.90.950.10">
    <property type="match status" value="1"/>
</dbReference>
<comment type="subcellular location">
    <subcellularLocation>
        <location evidence="4">Cytoplasm</location>
    </subcellularLocation>
</comment>
<comment type="similarity">
    <text evidence="4">Belongs to the Maf family. YhdE subfamily.</text>
</comment>
<feature type="site" description="Important for substrate specificity" evidence="4">
    <location>
        <position position="159"/>
    </location>
</feature>
<dbReference type="PANTHER" id="PTHR43213">
    <property type="entry name" value="BIFUNCTIONAL DTTP/UTP PYROPHOSPHATASE/METHYLTRANSFERASE PROTEIN-RELATED"/>
    <property type="match status" value="1"/>
</dbReference>
<dbReference type="InterPro" id="IPR003697">
    <property type="entry name" value="Maf-like"/>
</dbReference>
<evidence type="ECO:0000313" key="6">
    <source>
        <dbReference type="Proteomes" id="UP001549146"/>
    </source>
</evidence>
<dbReference type="HAMAP" id="MF_00528">
    <property type="entry name" value="Maf"/>
    <property type="match status" value="1"/>
</dbReference>
<feature type="site" description="Important for substrate specificity" evidence="4">
    <location>
        <position position="19"/>
    </location>
</feature>
<keyword evidence="2 4" id="KW-0378">Hydrolase</keyword>
<evidence type="ECO:0000256" key="2">
    <source>
        <dbReference type="ARBA" id="ARBA00022801"/>
    </source>
</evidence>
<dbReference type="SUPFAM" id="SSF52972">
    <property type="entry name" value="ITPase-like"/>
    <property type="match status" value="1"/>
</dbReference>
<comment type="function">
    <text evidence="4">Nucleoside triphosphate pyrophosphatase that hydrolyzes dTTP and UTP. May have a dual role in cell division arrest and in preventing the incorporation of modified nucleotides into cellular nucleic acids.</text>
</comment>
<keyword evidence="6" id="KW-1185">Reference proteome</keyword>
<dbReference type="RefSeq" id="WP_354507006.1">
    <property type="nucleotide sequence ID" value="NZ_JBEPMO010000002.1"/>
</dbReference>
<dbReference type="EC" id="3.6.1.9" evidence="4"/>
<name>A0ABV2LU83_9FLAO</name>
<keyword evidence="3 4" id="KW-0546">Nucleotide metabolism</keyword>
<dbReference type="InterPro" id="IPR029001">
    <property type="entry name" value="ITPase-like_fam"/>
</dbReference>
<comment type="catalytic activity">
    <reaction evidence="4">
        <text>UTP + H2O = UMP + diphosphate + H(+)</text>
        <dbReference type="Rhea" id="RHEA:29395"/>
        <dbReference type="ChEBI" id="CHEBI:15377"/>
        <dbReference type="ChEBI" id="CHEBI:15378"/>
        <dbReference type="ChEBI" id="CHEBI:33019"/>
        <dbReference type="ChEBI" id="CHEBI:46398"/>
        <dbReference type="ChEBI" id="CHEBI:57865"/>
        <dbReference type="EC" id="3.6.1.9"/>
    </reaction>
</comment>
<comment type="catalytic activity">
    <reaction evidence="4">
        <text>dTTP + H2O = dTMP + diphosphate + H(+)</text>
        <dbReference type="Rhea" id="RHEA:28534"/>
        <dbReference type="ChEBI" id="CHEBI:15377"/>
        <dbReference type="ChEBI" id="CHEBI:15378"/>
        <dbReference type="ChEBI" id="CHEBI:33019"/>
        <dbReference type="ChEBI" id="CHEBI:37568"/>
        <dbReference type="ChEBI" id="CHEBI:63528"/>
        <dbReference type="EC" id="3.6.1.9"/>
    </reaction>
</comment>
<feature type="site" description="Important for substrate specificity" evidence="4">
    <location>
        <position position="77"/>
    </location>
</feature>
<gene>
    <name evidence="5" type="ORF">ABID46_000646</name>
</gene>